<dbReference type="InterPro" id="IPR001375">
    <property type="entry name" value="Peptidase_S9_cat"/>
</dbReference>
<dbReference type="Gene3D" id="2.120.10.30">
    <property type="entry name" value="TolB, C-terminal domain"/>
    <property type="match status" value="1"/>
</dbReference>
<protein>
    <submittedName>
        <fullName evidence="4">Alpha/beta fold hydrolase</fullName>
    </submittedName>
    <submittedName>
        <fullName evidence="3">Dipeptidyl aminopeptidase/acylaminoacyl peptidase</fullName>
    </submittedName>
</protein>
<dbReference type="RefSeq" id="WP_160761297.1">
    <property type="nucleotide sequence ID" value="NZ_BAAADZ010000010.1"/>
</dbReference>
<dbReference type="GO" id="GO:0006508">
    <property type="term" value="P:proteolysis"/>
    <property type="evidence" value="ECO:0007669"/>
    <property type="project" value="InterPro"/>
</dbReference>
<dbReference type="GO" id="GO:0004252">
    <property type="term" value="F:serine-type endopeptidase activity"/>
    <property type="evidence" value="ECO:0007669"/>
    <property type="project" value="TreeGrafter"/>
</dbReference>
<accession>A0A6I4UJF6</accession>
<dbReference type="PANTHER" id="PTHR42776">
    <property type="entry name" value="SERINE PEPTIDASE S9 FAMILY MEMBER"/>
    <property type="match status" value="1"/>
</dbReference>
<gene>
    <name evidence="3" type="ORF">FHS52_001629</name>
    <name evidence="4" type="ORF">GRI59_11555</name>
</gene>
<proteinExistence type="predicted"/>
<feature type="domain" description="Peptidase S9 prolyl oligopeptidase catalytic" evidence="2">
    <location>
        <begin position="437"/>
        <end position="643"/>
    </location>
</feature>
<reference evidence="3 6" key="2">
    <citation type="submission" date="2020-08" db="EMBL/GenBank/DDBJ databases">
        <title>Genomic Encyclopedia of Type Strains, Phase IV (KMG-IV): sequencing the most valuable type-strain genomes for metagenomic binning, comparative biology and taxonomic classification.</title>
        <authorList>
            <person name="Goeker M."/>
        </authorList>
    </citation>
    <scope>NUCLEOTIDE SEQUENCE [LARGE SCALE GENOMIC DNA]</scope>
    <source>
        <strain evidence="3 6">DSM 8510</strain>
    </source>
</reference>
<dbReference type="InterPro" id="IPR029058">
    <property type="entry name" value="AB_hydrolase_fold"/>
</dbReference>
<keyword evidence="1 4" id="KW-0378">Hydrolase</keyword>
<dbReference type="SUPFAM" id="SSF82171">
    <property type="entry name" value="DPP6 N-terminal domain-like"/>
    <property type="match status" value="1"/>
</dbReference>
<sequence>MLASGIGGAAQEPAPTPVAAATDARAPLELPPPQIAIKDFAGRSAFWDGKLSPDGSKFSYLRRKDGNTQFIIADVSTRKLVHAFGTDPSDQFEWYNWVSDDKLLFSVSTAGTFMGEDVRYTRLILVDVTTGVMSPLFGRTNVVEGDNVIHYAEDGSYILVSIQKTIYDYPSVMRHELMPDGKVTTVQQPRDGVWNWTADNNGVVRMGAGWLDGRLKVYYRSDATGELKLVARVKESEKTTDRYWDAVQILGGSDEGYVLSEGETGRVGLRRYNFATREMLETIYEHPEWDIDSVGLKDGQPYAAYYTADRDEVHYFDPAVRKQHAALRKALGDVEVWVPSRAKDGSRMLVYAGNEADPGVLYMYEPAGKILKEMAQYRPTLDFQALASPKPMQYTARDGAVIRGYLTLPRGREAKGLPLIIMPHGGPYGIRDKLTYNDEVQLLANRGYAVLQPNFRGSGGYGEAFFELGTGQIGRMMQDDLDDAMDWAVKEGIADPARVCVVGGSYGGYAAMWAVLRNPERYRCAASWAGVTDLEKQLRYDSQSFSRGGYKRWRDRVRGQGVAEVKTVSPMGHAAKLNRPLLLAHGTKDIVVPFSQYNMFEKATREAPMRPQTLVIKDEGHSFSTSENEQQWYEALTGFLAKHNPPDPAPVTVAAASAP</sequence>
<keyword evidence="6" id="KW-1185">Reference proteome</keyword>
<dbReference type="PANTHER" id="PTHR42776:SF27">
    <property type="entry name" value="DIPEPTIDYL PEPTIDASE FAMILY MEMBER 6"/>
    <property type="match status" value="1"/>
</dbReference>
<comment type="caution">
    <text evidence="4">The sequence shown here is derived from an EMBL/GenBank/DDBJ whole genome shotgun (WGS) entry which is preliminary data.</text>
</comment>
<dbReference type="OrthoDB" id="1094230at2"/>
<keyword evidence="3" id="KW-0645">Protease</keyword>
<dbReference type="EMBL" id="WTYB01000002">
    <property type="protein sequence ID" value="MXP39241.1"/>
    <property type="molecule type" value="Genomic_DNA"/>
</dbReference>
<organism evidence="4 5">
    <name type="scientific">Erythrobacter ramosus</name>
    <dbReference type="NCBI Taxonomy" id="35811"/>
    <lineage>
        <taxon>Bacteria</taxon>
        <taxon>Pseudomonadati</taxon>
        <taxon>Pseudomonadota</taxon>
        <taxon>Alphaproteobacteria</taxon>
        <taxon>Sphingomonadales</taxon>
        <taxon>Erythrobacteraceae</taxon>
        <taxon>Erythrobacter/Porphyrobacter group</taxon>
        <taxon>Erythrobacter</taxon>
    </lineage>
</organism>
<dbReference type="Gene3D" id="3.40.50.1820">
    <property type="entry name" value="alpha/beta hydrolase"/>
    <property type="match status" value="1"/>
</dbReference>
<dbReference type="Proteomes" id="UP000430021">
    <property type="component" value="Unassembled WGS sequence"/>
</dbReference>
<dbReference type="InterPro" id="IPR011042">
    <property type="entry name" value="6-blade_b-propeller_TolB-like"/>
</dbReference>
<dbReference type="SUPFAM" id="SSF53474">
    <property type="entry name" value="alpha/beta-Hydrolases"/>
    <property type="match status" value="1"/>
</dbReference>
<dbReference type="Pfam" id="PF00326">
    <property type="entry name" value="Peptidase_S9"/>
    <property type="match status" value="1"/>
</dbReference>
<name>A0A6I4UJF6_9SPHN</name>
<evidence type="ECO:0000259" key="2">
    <source>
        <dbReference type="Pfam" id="PF00326"/>
    </source>
</evidence>
<dbReference type="EMBL" id="JACICE010000002">
    <property type="protein sequence ID" value="MBB3775660.1"/>
    <property type="molecule type" value="Genomic_DNA"/>
</dbReference>
<evidence type="ECO:0000313" key="3">
    <source>
        <dbReference type="EMBL" id="MBB3775660.1"/>
    </source>
</evidence>
<dbReference type="GO" id="GO:0004177">
    <property type="term" value="F:aminopeptidase activity"/>
    <property type="evidence" value="ECO:0007669"/>
    <property type="project" value="UniProtKB-KW"/>
</dbReference>
<evidence type="ECO:0000313" key="4">
    <source>
        <dbReference type="EMBL" id="MXP39241.1"/>
    </source>
</evidence>
<dbReference type="Proteomes" id="UP000548685">
    <property type="component" value="Unassembled WGS sequence"/>
</dbReference>
<keyword evidence="3" id="KW-0031">Aminopeptidase</keyword>
<reference evidence="4 5" key="1">
    <citation type="submission" date="2019-12" db="EMBL/GenBank/DDBJ databases">
        <title>Genomic-based taxomic classification of the family Erythrobacteraceae.</title>
        <authorList>
            <person name="Xu L."/>
        </authorList>
    </citation>
    <scope>NUCLEOTIDE SEQUENCE [LARGE SCALE GENOMIC DNA]</scope>
    <source>
        <strain evidence="4 5">JCM 10282</strain>
    </source>
</reference>
<dbReference type="AlphaFoldDB" id="A0A6I4UJF6"/>
<evidence type="ECO:0000313" key="6">
    <source>
        <dbReference type="Proteomes" id="UP000548685"/>
    </source>
</evidence>
<evidence type="ECO:0000313" key="5">
    <source>
        <dbReference type="Proteomes" id="UP000430021"/>
    </source>
</evidence>
<evidence type="ECO:0000256" key="1">
    <source>
        <dbReference type="ARBA" id="ARBA00022801"/>
    </source>
</evidence>